<dbReference type="EMBL" id="JALJOS010000004">
    <property type="protein sequence ID" value="KAK9840184.1"/>
    <property type="molecule type" value="Genomic_DNA"/>
</dbReference>
<evidence type="ECO:0000256" key="2">
    <source>
        <dbReference type="SAM" id="MobiDB-lite"/>
    </source>
</evidence>
<accession>A0AAW1S274</accession>
<keyword evidence="1" id="KW-0862">Zinc</keyword>
<evidence type="ECO:0000259" key="3">
    <source>
        <dbReference type="PROSITE" id="PS50089"/>
    </source>
</evidence>
<comment type="caution">
    <text evidence="4">The sequence shown here is derived from an EMBL/GenBank/DDBJ whole genome shotgun (WGS) entry which is preliminary data.</text>
</comment>
<dbReference type="InterPro" id="IPR013083">
    <property type="entry name" value="Znf_RING/FYVE/PHD"/>
</dbReference>
<feature type="region of interest" description="Disordered" evidence="2">
    <location>
        <begin position="77"/>
        <end position="151"/>
    </location>
</feature>
<feature type="region of interest" description="Disordered" evidence="2">
    <location>
        <begin position="1"/>
        <end position="20"/>
    </location>
</feature>
<dbReference type="Pfam" id="PF14570">
    <property type="entry name" value="zf-RING_4"/>
    <property type="match status" value="1"/>
</dbReference>
<evidence type="ECO:0000313" key="5">
    <source>
        <dbReference type="Proteomes" id="UP001438707"/>
    </source>
</evidence>
<dbReference type="GO" id="GO:0030014">
    <property type="term" value="C:CCR4-NOT complex"/>
    <property type="evidence" value="ECO:0007669"/>
    <property type="project" value="InterPro"/>
</dbReference>
<proteinExistence type="predicted"/>
<evidence type="ECO:0000313" key="4">
    <source>
        <dbReference type="EMBL" id="KAK9840184.1"/>
    </source>
</evidence>
<dbReference type="SUPFAM" id="SSF57850">
    <property type="entry name" value="RING/U-box"/>
    <property type="match status" value="1"/>
</dbReference>
<keyword evidence="5" id="KW-1185">Reference proteome</keyword>
<dbReference type="AlphaFoldDB" id="A0AAW1S274"/>
<feature type="compositionally biased region" description="Basic and acidic residues" evidence="2">
    <location>
        <begin position="78"/>
        <end position="91"/>
    </location>
</feature>
<keyword evidence="1" id="KW-0863">Zinc-finger</keyword>
<dbReference type="InterPro" id="IPR039780">
    <property type="entry name" value="Mot2"/>
</dbReference>
<dbReference type="GO" id="GO:0004842">
    <property type="term" value="F:ubiquitin-protein transferase activity"/>
    <property type="evidence" value="ECO:0007669"/>
    <property type="project" value="InterPro"/>
</dbReference>
<organism evidence="4 5">
    <name type="scientific">Apatococcus lobatus</name>
    <dbReference type="NCBI Taxonomy" id="904363"/>
    <lineage>
        <taxon>Eukaryota</taxon>
        <taxon>Viridiplantae</taxon>
        <taxon>Chlorophyta</taxon>
        <taxon>core chlorophytes</taxon>
        <taxon>Trebouxiophyceae</taxon>
        <taxon>Chlorellales</taxon>
        <taxon>Chlorellaceae</taxon>
        <taxon>Apatococcus</taxon>
    </lineage>
</organism>
<sequence length="411" mass="44118">MARGKGGAKPHGQERPTTLTEKERQICPLCIEPLDPTEKRFFPCPCGYQVCLFCFRRLKEEFSNQCPGCRTVYGSDFDPGRRLRNEVKQDRPSSAADVSAVPLPGTLQRPPSPVVLNPSQPLPHKHLETSSEHEISRPELSPMRAASPAAVRPDHIQAEIAGQQSQPSALLQLSQGAPVVPDPDGAALLASTQQQVANGGLSVREAARLLVSFLRAKQAAADSASNPSSFYSNGLPGSSNGGGPSAWPLRMHAAKDLSFNEGLTDRQPASMGLPGSGGADGGLLSSLLGESRDSHSPAQAGFAWMQQQQQQQQPDDDLMRLLWGNQNTQPGSRQLSWSHDAQPNGRDAQMDGHVPLYARSKNGMQHDMKRWEQGEKANGVHGQNGFASASWLSPVSVSSELAAIAMSAPHK</sequence>
<dbReference type="PANTHER" id="PTHR12603:SF0">
    <property type="entry name" value="CCR4-NOT TRANSCRIPTION COMPLEX SUBUNIT 4"/>
    <property type="match status" value="1"/>
</dbReference>
<dbReference type="InterPro" id="IPR039515">
    <property type="entry name" value="NOT4_mRING-HC-C4C4"/>
</dbReference>
<name>A0AAW1S274_9CHLO</name>
<feature type="domain" description="RING-type" evidence="3">
    <location>
        <begin position="27"/>
        <end position="70"/>
    </location>
</feature>
<dbReference type="InterPro" id="IPR001841">
    <property type="entry name" value="Znf_RING"/>
</dbReference>
<dbReference type="Gene3D" id="3.30.40.10">
    <property type="entry name" value="Zinc/RING finger domain, C3HC4 (zinc finger)"/>
    <property type="match status" value="1"/>
</dbReference>
<feature type="region of interest" description="Disordered" evidence="2">
    <location>
        <begin position="263"/>
        <end position="314"/>
    </location>
</feature>
<dbReference type="CDD" id="cd16618">
    <property type="entry name" value="mRING-HC-C4C4_CNOT4"/>
    <property type="match status" value="1"/>
</dbReference>
<reference evidence="4 5" key="1">
    <citation type="journal article" date="2024" name="Nat. Commun.">
        <title>Phylogenomics reveals the evolutionary origins of lichenization in chlorophyte algae.</title>
        <authorList>
            <person name="Puginier C."/>
            <person name="Libourel C."/>
            <person name="Otte J."/>
            <person name="Skaloud P."/>
            <person name="Haon M."/>
            <person name="Grisel S."/>
            <person name="Petersen M."/>
            <person name="Berrin J.G."/>
            <person name="Delaux P.M."/>
            <person name="Dal Grande F."/>
            <person name="Keller J."/>
        </authorList>
    </citation>
    <scope>NUCLEOTIDE SEQUENCE [LARGE SCALE GENOMIC DNA]</scope>
    <source>
        <strain evidence="4 5">SAG 2145</strain>
    </source>
</reference>
<keyword evidence="1" id="KW-0479">Metal-binding</keyword>
<protein>
    <recommendedName>
        <fullName evidence="3">RING-type domain-containing protein</fullName>
    </recommendedName>
</protein>
<dbReference type="GO" id="GO:0016567">
    <property type="term" value="P:protein ubiquitination"/>
    <property type="evidence" value="ECO:0007669"/>
    <property type="project" value="TreeGrafter"/>
</dbReference>
<dbReference type="PROSITE" id="PS50089">
    <property type="entry name" value="ZF_RING_2"/>
    <property type="match status" value="1"/>
</dbReference>
<dbReference type="PANTHER" id="PTHR12603">
    <property type="entry name" value="CCR4-NOT TRANSCRIPTION COMPLEX RELATED"/>
    <property type="match status" value="1"/>
</dbReference>
<evidence type="ECO:0000256" key="1">
    <source>
        <dbReference type="PROSITE-ProRule" id="PRU00175"/>
    </source>
</evidence>
<gene>
    <name evidence="4" type="ORF">WJX74_004947</name>
</gene>
<dbReference type="GO" id="GO:0008270">
    <property type="term" value="F:zinc ion binding"/>
    <property type="evidence" value="ECO:0007669"/>
    <property type="project" value="UniProtKB-KW"/>
</dbReference>
<feature type="compositionally biased region" description="Basic and acidic residues" evidence="2">
    <location>
        <begin position="125"/>
        <end position="137"/>
    </location>
</feature>
<dbReference type="Proteomes" id="UP001438707">
    <property type="component" value="Unassembled WGS sequence"/>
</dbReference>